<feature type="domain" description="HTH cro/C1-type" evidence="1">
    <location>
        <begin position="29"/>
        <end position="81"/>
    </location>
</feature>
<evidence type="ECO:0000313" key="3">
    <source>
        <dbReference type="Proteomes" id="UP000183788"/>
    </source>
</evidence>
<dbReference type="CDD" id="cd00093">
    <property type="entry name" value="HTH_XRE"/>
    <property type="match status" value="1"/>
</dbReference>
<dbReference type="Proteomes" id="UP000183788">
    <property type="component" value="Unassembled WGS sequence"/>
</dbReference>
<dbReference type="AlphaFoldDB" id="A0A1K1RWF1"/>
<organism evidence="2 3">
    <name type="scientific">Chitinophaga sancti</name>
    <dbReference type="NCBI Taxonomy" id="1004"/>
    <lineage>
        <taxon>Bacteria</taxon>
        <taxon>Pseudomonadati</taxon>
        <taxon>Bacteroidota</taxon>
        <taxon>Chitinophagia</taxon>
        <taxon>Chitinophagales</taxon>
        <taxon>Chitinophagaceae</taxon>
        <taxon>Chitinophaga</taxon>
    </lineage>
</organism>
<reference evidence="2 3" key="1">
    <citation type="submission" date="2016-11" db="EMBL/GenBank/DDBJ databases">
        <authorList>
            <person name="Jaros S."/>
            <person name="Januszkiewicz K."/>
            <person name="Wedrychowicz H."/>
        </authorList>
    </citation>
    <scope>NUCLEOTIDE SEQUENCE [LARGE SCALE GENOMIC DNA]</scope>
    <source>
        <strain evidence="2 3">DSM 784</strain>
    </source>
</reference>
<dbReference type="Pfam" id="PF12844">
    <property type="entry name" value="HTH_19"/>
    <property type="match status" value="1"/>
</dbReference>
<dbReference type="SUPFAM" id="SSF47413">
    <property type="entry name" value="lambda repressor-like DNA-binding domains"/>
    <property type="match status" value="1"/>
</dbReference>
<dbReference type="OrthoDB" id="674299at2"/>
<dbReference type="InterPro" id="IPR001387">
    <property type="entry name" value="Cro/C1-type_HTH"/>
</dbReference>
<dbReference type="GO" id="GO:0003677">
    <property type="term" value="F:DNA binding"/>
    <property type="evidence" value="ECO:0007669"/>
    <property type="project" value="InterPro"/>
</dbReference>
<dbReference type="EMBL" id="FPIZ01000015">
    <property type="protein sequence ID" value="SFW76374.1"/>
    <property type="molecule type" value="Genomic_DNA"/>
</dbReference>
<proteinExistence type="predicted"/>
<dbReference type="RefSeq" id="WP_072363332.1">
    <property type="nucleotide sequence ID" value="NZ_CP139972.1"/>
</dbReference>
<evidence type="ECO:0000313" key="2">
    <source>
        <dbReference type="EMBL" id="SFW76374.1"/>
    </source>
</evidence>
<dbReference type="Gene3D" id="1.10.260.40">
    <property type="entry name" value="lambda repressor-like DNA-binding domains"/>
    <property type="match status" value="1"/>
</dbReference>
<evidence type="ECO:0000259" key="1">
    <source>
        <dbReference type="PROSITE" id="PS50943"/>
    </source>
</evidence>
<dbReference type="SMART" id="SM00530">
    <property type="entry name" value="HTH_XRE"/>
    <property type="match status" value="1"/>
</dbReference>
<dbReference type="STRING" id="1004.SAMN05661012_04341"/>
<protein>
    <submittedName>
        <fullName evidence="2">Helix-turn-helix domain-containing protein</fullName>
    </submittedName>
</protein>
<dbReference type="PROSITE" id="PS50943">
    <property type="entry name" value="HTH_CROC1"/>
    <property type="match status" value="1"/>
</dbReference>
<accession>A0A1K1RWF1</accession>
<gene>
    <name evidence="2" type="ORF">SAMN05661012_04341</name>
</gene>
<name>A0A1K1RWF1_9BACT</name>
<sequence length="85" mass="9912">MSRRNFKNTELNERAQKYLICIGKKLCDLRKSNGKSIRAVAKATKMSRSIISKLEKGQYENFGLNRFSDLCKYYNVHMVDIVECD</sequence>
<dbReference type="InterPro" id="IPR010982">
    <property type="entry name" value="Lambda_DNA-bd_dom_sf"/>
</dbReference>